<name>A0AAW7M7J3_9MICO</name>
<comment type="similarity">
    <text evidence="1">Belongs to the ROK (NagC/XylR) family.</text>
</comment>
<organism evidence="3 4">
    <name type="scientific">Demequina lignilytica</name>
    <dbReference type="NCBI Taxonomy" id="3051663"/>
    <lineage>
        <taxon>Bacteria</taxon>
        <taxon>Bacillati</taxon>
        <taxon>Actinomycetota</taxon>
        <taxon>Actinomycetes</taxon>
        <taxon>Micrococcales</taxon>
        <taxon>Demequinaceae</taxon>
        <taxon>Demequina</taxon>
    </lineage>
</organism>
<dbReference type="EMBL" id="JAUHPX010000008">
    <property type="protein sequence ID" value="MDN4488941.1"/>
    <property type="molecule type" value="Genomic_DNA"/>
</dbReference>
<dbReference type="Pfam" id="PF00480">
    <property type="entry name" value="ROK"/>
    <property type="match status" value="1"/>
</dbReference>
<dbReference type="RefSeq" id="WP_301121159.1">
    <property type="nucleotide sequence ID" value="NZ_JAUHPX010000008.1"/>
</dbReference>
<gene>
    <name evidence="3" type="ORF">QQX10_12270</name>
</gene>
<sequence length="389" mass="39806">MGAGDATMAAEQTASPAMRARGSRNDQTRRHNLSALLTAVHYGGPLTRAQLTRDTGLNRSTIGGLVAELADLGLVVEDSAAETGAVGRPSLIVRPRTDVVSLAIHPDVDALEVGAVAIDGTVVGRRRVALDAPPSAESAVQIAAAEARFLLGSMPGVRVAAAAAAVPGLVAMDASTVVDAPHLGWRGVSFGERLSDALGIPATVGNDANLGLRAEWGYGAAKGHDNVVYLNGSASGIGGAALLGGVMLRGGRGYGGEFGHMMIRSEGVECSCGRTGCLETELNAVALDAAAHDDEALDALARTLARAVANLECAFDPDVVLLGGFLGTLYEEREALIETEVDRHSFLPKAEGASIARAALGGNRLLIGAAERAFMPLLADPAGTVLIQR</sequence>
<dbReference type="AlphaFoldDB" id="A0AAW7M7J3"/>
<dbReference type="SUPFAM" id="SSF46785">
    <property type="entry name" value="Winged helix' DNA-binding domain"/>
    <property type="match status" value="1"/>
</dbReference>
<dbReference type="SUPFAM" id="SSF53067">
    <property type="entry name" value="Actin-like ATPase domain"/>
    <property type="match status" value="1"/>
</dbReference>
<reference evidence="3" key="1">
    <citation type="submission" date="2023-06" db="EMBL/GenBank/DDBJ databases">
        <title>Sysu t00039.</title>
        <authorList>
            <person name="Gao L."/>
            <person name="Fang B.-Z."/>
            <person name="Li W.-J."/>
        </authorList>
    </citation>
    <scope>NUCLEOTIDE SEQUENCE</scope>
    <source>
        <strain evidence="3">SYSU T00039</strain>
    </source>
</reference>
<dbReference type="InterPro" id="IPR043129">
    <property type="entry name" value="ATPase_NBD"/>
</dbReference>
<protein>
    <submittedName>
        <fullName evidence="3">ROK family protein</fullName>
    </submittedName>
</protein>
<dbReference type="PANTHER" id="PTHR18964">
    <property type="entry name" value="ROK (REPRESSOR, ORF, KINASE) FAMILY"/>
    <property type="match status" value="1"/>
</dbReference>
<proteinExistence type="inferred from homology"/>
<evidence type="ECO:0000256" key="1">
    <source>
        <dbReference type="ARBA" id="ARBA00006479"/>
    </source>
</evidence>
<keyword evidence="4" id="KW-1185">Reference proteome</keyword>
<accession>A0AAW7M7J3</accession>
<evidence type="ECO:0000313" key="4">
    <source>
        <dbReference type="Proteomes" id="UP001172737"/>
    </source>
</evidence>
<evidence type="ECO:0000313" key="3">
    <source>
        <dbReference type="EMBL" id="MDN4488941.1"/>
    </source>
</evidence>
<dbReference type="Gene3D" id="1.10.10.10">
    <property type="entry name" value="Winged helix-like DNA-binding domain superfamily/Winged helix DNA-binding domain"/>
    <property type="match status" value="1"/>
</dbReference>
<dbReference type="PANTHER" id="PTHR18964:SF149">
    <property type="entry name" value="BIFUNCTIONAL UDP-N-ACETYLGLUCOSAMINE 2-EPIMERASE_N-ACETYLMANNOSAMINE KINASE"/>
    <property type="match status" value="1"/>
</dbReference>
<dbReference type="InterPro" id="IPR036388">
    <property type="entry name" value="WH-like_DNA-bd_sf"/>
</dbReference>
<comment type="caution">
    <text evidence="3">The sequence shown here is derived from an EMBL/GenBank/DDBJ whole genome shotgun (WGS) entry which is preliminary data.</text>
</comment>
<dbReference type="Gene3D" id="3.30.420.40">
    <property type="match status" value="3"/>
</dbReference>
<dbReference type="InterPro" id="IPR000600">
    <property type="entry name" value="ROK"/>
</dbReference>
<dbReference type="InterPro" id="IPR036390">
    <property type="entry name" value="WH_DNA-bd_sf"/>
</dbReference>
<dbReference type="Proteomes" id="UP001172737">
    <property type="component" value="Unassembled WGS sequence"/>
</dbReference>
<evidence type="ECO:0000256" key="2">
    <source>
        <dbReference type="SAM" id="MobiDB-lite"/>
    </source>
</evidence>
<feature type="region of interest" description="Disordered" evidence="2">
    <location>
        <begin position="1"/>
        <end position="27"/>
    </location>
</feature>